<accession>J9D1F7</accession>
<organism evidence="1">
    <name type="scientific">gut metagenome</name>
    <dbReference type="NCBI Taxonomy" id="749906"/>
    <lineage>
        <taxon>unclassified sequences</taxon>
        <taxon>metagenomes</taxon>
        <taxon>organismal metagenomes</taxon>
    </lineage>
</organism>
<gene>
    <name evidence="1" type="ORF">EVA_05480</name>
</gene>
<name>J9D1F7_9ZZZZ</name>
<proteinExistence type="predicted"/>
<dbReference type="AlphaFoldDB" id="J9D1F7"/>
<dbReference type="EMBL" id="AMCI01001168">
    <property type="protein sequence ID" value="EJX06411.1"/>
    <property type="molecule type" value="Genomic_DNA"/>
</dbReference>
<evidence type="ECO:0000313" key="1">
    <source>
        <dbReference type="EMBL" id="EJX06411.1"/>
    </source>
</evidence>
<reference evidence="1" key="1">
    <citation type="journal article" date="2012" name="PLoS ONE">
        <title>Gene sets for utilization of primary and secondary nutrition supplies in the distal gut of endangered iberian lynx.</title>
        <authorList>
            <person name="Alcaide M."/>
            <person name="Messina E."/>
            <person name="Richter M."/>
            <person name="Bargiela R."/>
            <person name="Peplies J."/>
            <person name="Huws S.A."/>
            <person name="Newbold C.J."/>
            <person name="Golyshin P.N."/>
            <person name="Simon M.A."/>
            <person name="Lopez G."/>
            <person name="Yakimov M.M."/>
            <person name="Ferrer M."/>
        </authorList>
    </citation>
    <scope>NUCLEOTIDE SEQUENCE</scope>
</reference>
<comment type="caution">
    <text evidence="1">The sequence shown here is derived from an EMBL/GenBank/DDBJ whole genome shotgun (WGS) entry which is preliminary data.</text>
</comment>
<protein>
    <submittedName>
        <fullName evidence="1">Uncharacterized protein</fullName>
    </submittedName>
</protein>
<sequence>MSELTRLKHDDTSLTLNALLKNSNSLVLVFQVQGRMGN</sequence>